<dbReference type="Proteomes" id="UP000317812">
    <property type="component" value="Chromosome"/>
</dbReference>
<dbReference type="InterPro" id="IPR014729">
    <property type="entry name" value="Rossmann-like_a/b/a_fold"/>
</dbReference>
<evidence type="ECO:0000259" key="2">
    <source>
        <dbReference type="Pfam" id="PF00582"/>
    </source>
</evidence>
<evidence type="ECO:0000313" key="3">
    <source>
        <dbReference type="EMBL" id="QDK20469.1"/>
    </source>
</evidence>
<reference evidence="3 4" key="1">
    <citation type="submission" date="2019-01" db="EMBL/GenBank/DDBJ databases">
        <title>Florfenicol resistance in Enterobacteriaceae and whole-genome sequence analysis of florfenicol-resistant Leclercia adecarboxylata strain R25.</title>
        <authorList>
            <person name="Bao Q."/>
            <person name="Ying Y."/>
        </authorList>
    </citation>
    <scope>NUCLEOTIDE SEQUENCE [LARGE SCALE GENOMIC DNA]</scope>
    <source>
        <strain evidence="3 4">R25</strain>
    </source>
</reference>
<dbReference type="EMBL" id="CP035382">
    <property type="protein sequence ID" value="QDK20469.1"/>
    <property type="molecule type" value="Genomic_DNA"/>
</dbReference>
<dbReference type="InterPro" id="IPR006016">
    <property type="entry name" value="UspA"/>
</dbReference>
<evidence type="ECO:0000256" key="1">
    <source>
        <dbReference type="ARBA" id="ARBA00008791"/>
    </source>
</evidence>
<name>A0AAP9DCT6_9ENTR</name>
<dbReference type="PANTHER" id="PTHR46268">
    <property type="entry name" value="STRESS RESPONSE PROTEIN NHAX"/>
    <property type="match status" value="1"/>
</dbReference>
<dbReference type="CDD" id="cd00293">
    <property type="entry name" value="USP-like"/>
    <property type="match status" value="1"/>
</dbReference>
<feature type="domain" description="UspA" evidence="2">
    <location>
        <begin position="1"/>
        <end position="143"/>
    </location>
</feature>
<dbReference type="RefSeq" id="WP_142489359.1">
    <property type="nucleotide sequence ID" value="NZ_CP035382.1"/>
</dbReference>
<dbReference type="PANTHER" id="PTHR46268:SF6">
    <property type="entry name" value="UNIVERSAL STRESS PROTEIN UP12"/>
    <property type="match status" value="1"/>
</dbReference>
<organism evidence="3 4">
    <name type="scientific">Leclercia adecarboxylata</name>
    <dbReference type="NCBI Taxonomy" id="83655"/>
    <lineage>
        <taxon>Bacteria</taxon>
        <taxon>Pseudomonadati</taxon>
        <taxon>Pseudomonadota</taxon>
        <taxon>Gammaproteobacteria</taxon>
        <taxon>Enterobacterales</taxon>
        <taxon>Enterobacteriaceae</taxon>
        <taxon>Leclercia</taxon>
    </lineage>
</organism>
<gene>
    <name evidence="3" type="ORF">ES815_20045</name>
</gene>
<dbReference type="Pfam" id="PF00582">
    <property type="entry name" value="Usp"/>
    <property type="match status" value="1"/>
</dbReference>
<accession>A0AAP9DCT6</accession>
<proteinExistence type="inferred from homology"/>
<sequence>MHKKILMPVDVFEMDLSDKAVRHAAFLARADNAEITLLNVLPVNSRAMLRGFSSDIIKFEAYMTAESNKKMNELKRLFDIPPDSIHTAVRFGSVRDEIIAMGAEGEFDIIVIGSKKPGVTTHLLGSNAESVLRYAKIPVLVVR</sequence>
<dbReference type="AlphaFoldDB" id="A0AAP9DCT6"/>
<dbReference type="Gene3D" id="3.40.50.620">
    <property type="entry name" value="HUPs"/>
    <property type="match status" value="1"/>
</dbReference>
<dbReference type="SUPFAM" id="SSF52402">
    <property type="entry name" value="Adenine nucleotide alpha hydrolases-like"/>
    <property type="match status" value="1"/>
</dbReference>
<dbReference type="InterPro" id="IPR006015">
    <property type="entry name" value="Universal_stress_UspA"/>
</dbReference>
<protein>
    <submittedName>
        <fullName evidence="3">Universal stress protein UspG</fullName>
    </submittedName>
</protein>
<comment type="similarity">
    <text evidence="1">Belongs to the universal stress protein A family.</text>
</comment>
<dbReference type="PRINTS" id="PR01438">
    <property type="entry name" value="UNVRSLSTRESS"/>
</dbReference>
<evidence type="ECO:0000313" key="4">
    <source>
        <dbReference type="Proteomes" id="UP000317812"/>
    </source>
</evidence>